<reference evidence="3 4" key="1">
    <citation type="submission" date="2018-10" db="EMBL/GenBank/DDBJ databases">
        <title>Histidinibacterium lentulum gen. nov., sp. nov., a marine bacterium from the culture broth of Picochlorum sp. 122.</title>
        <authorList>
            <person name="Wang G."/>
        </authorList>
    </citation>
    <scope>NUCLEOTIDE SEQUENCE [LARGE SCALE GENOMIC DNA]</scope>
    <source>
        <strain evidence="3 4">B17</strain>
    </source>
</reference>
<evidence type="ECO:0000313" key="3">
    <source>
        <dbReference type="EMBL" id="ROU03818.1"/>
    </source>
</evidence>
<dbReference type="InterPro" id="IPR025568">
    <property type="entry name" value="DUF4334"/>
</dbReference>
<gene>
    <name evidence="3" type="ORF">EAT49_03940</name>
</gene>
<dbReference type="Pfam" id="PF14231">
    <property type="entry name" value="GXWXG"/>
    <property type="match status" value="1"/>
</dbReference>
<feature type="domain" description="GXWXG" evidence="1">
    <location>
        <begin position="1"/>
        <end position="41"/>
    </location>
</feature>
<comment type="caution">
    <text evidence="3">The sequence shown here is derived from an EMBL/GenBank/DDBJ whole genome shotgun (WGS) entry which is preliminary data.</text>
</comment>
<evidence type="ECO:0000259" key="2">
    <source>
        <dbReference type="Pfam" id="PF14232"/>
    </source>
</evidence>
<dbReference type="Gene3D" id="2.40.128.580">
    <property type="entry name" value="GXWXG domain"/>
    <property type="match status" value="2"/>
</dbReference>
<protein>
    <submittedName>
        <fullName evidence="3">DUF4334 domain-containing protein</fullName>
    </submittedName>
</protein>
<proteinExistence type="predicted"/>
<accession>A0A3N2R8S5</accession>
<dbReference type="Proteomes" id="UP000268016">
    <property type="component" value="Unassembled WGS sequence"/>
</dbReference>
<dbReference type="AlphaFoldDB" id="A0A3N2R8S5"/>
<feature type="domain" description="DUF4334" evidence="2">
    <location>
        <begin position="86"/>
        <end position="137"/>
    </location>
</feature>
<dbReference type="OrthoDB" id="8905397at2"/>
<keyword evidence="4" id="KW-1185">Reference proteome</keyword>
<dbReference type="EMBL" id="RDRB01000002">
    <property type="protein sequence ID" value="ROU03818.1"/>
    <property type="molecule type" value="Genomic_DNA"/>
</dbReference>
<sequence length="146" mass="16136">MLGDWSGVGLPTDHPFDGLLERLGWQGKRFRSCDDVDPLIFGPGIALDPRRMPLGLALRWPRLAGSGVTCGAFRLVLPVFRTRRPAARLATVGFRGTASAAMIYDRQPIVDHFRRIDARRVLGLMEMRRSAPYFFLLASGGSRAPG</sequence>
<organism evidence="3 4">
    <name type="scientific">Histidinibacterium lentulum</name>
    <dbReference type="NCBI Taxonomy" id="2480588"/>
    <lineage>
        <taxon>Bacteria</taxon>
        <taxon>Pseudomonadati</taxon>
        <taxon>Pseudomonadota</taxon>
        <taxon>Alphaproteobacteria</taxon>
        <taxon>Rhodobacterales</taxon>
        <taxon>Paracoccaceae</taxon>
        <taxon>Histidinibacterium</taxon>
    </lineage>
</organism>
<dbReference type="Pfam" id="PF14232">
    <property type="entry name" value="DUF4334"/>
    <property type="match status" value="1"/>
</dbReference>
<evidence type="ECO:0000313" key="4">
    <source>
        <dbReference type="Proteomes" id="UP000268016"/>
    </source>
</evidence>
<name>A0A3N2R8S5_9RHOB</name>
<dbReference type="InterPro" id="IPR025951">
    <property type="entry name" value="GXWXG_dom"/>
</dbReference>
<evidence type="ECO:0000259" key="1">
    <source>
        <dbReference type="Pfam" id="PF14231"/>
    </source>
</evidence>